<organism evidence="3 4">
    <name type="scientific">Marasmiellus scandens</name>
    <dbReference type="NCBI Taxonomy" id="2682957"/>
    <lineage>
        <taxon>Eukaryota</taxon>
        <taxon>Fungi</taxon>
        <taxon>Dikarya</taxon>
        <taxon>Basidiomycota</taxon>
        <taxon>Agaricomycotina</taxon>
        <taxon>Agaricomycetes</taxon>
        <taxon>Agaricomycetidae</taxon>
        <taxon>Agaricales</taxon>
        <taxon>Marasmiineae</taxon>
        <taxon>Omphalotaceae</taxon>
        <taxon>Marasmiellus</taxon>
    </lineage>
</organism>
<keyword evidence="1" id="KW-0175">Coiled coil</keyword>
<evidence type="ECO:0000313" key="4">
    <source>
        <dbReference type="Proteomes" id="UP001498398"/>
    </source>
</evidence>
<comment type="caution">
    <text evidence="3">The sequence shown here is derived from an EMBL/GenBank/DDBJ whole genome shotgun (WGS) entry which is preliminary data.</text>
</comment>
<gene>
    <name evidence="3" type="ORF">VKT23_020050</name>
</gene>
<sequence>MSFITSLFADSFFKRSELPFAAPSSSSGSERNDSKAEKTIPVELQSSSRVKGFKRPRSEVISNELSSDGTRETASRDRDPMIHESKVRVVVRESEDFKRLFESLQLKELHGNQSEEMQTFALALVNDLDPSTLTENEAKLFALILNFGYQFESHRLFADMQLQREPEEGKTNRLQAASNAELTGDGLQRVLDQKTCELEVLKAQLQSKESQIGKLEGQLSGDRRTIAALNKRNAKLEQNQAALREFVSRLERGGRIQEGLQSETNERRDSDQEEVDGQIHYLNNVIEHLHAMAAEKDRIISSLQG</sequence>
<evidence type="ECO:0000256" key="1">
    <source>
        <dbReference type="SAM" id="Coils"/>
    </source>
</evidence>
<keyword evidence="4" id="KW-1185">Reference proteome</keyword>
<name>A0ABR1IP04_9AGAR</name>
<proteinExistence type="predicted"/>
<feature type="coiled-coil region" evidence="1">
    <location>
        <begin position="191"/>
        <end position="246"/>
    </location>
</feature>
<dbReference type="Proteomes" id="UP001498398">
    <property type="component" value="Unassembled WGS sequence"/>
</dbReference>
<feature type="compositionally biased region" description="Basic and acidic residues" evidence="2">
    <location>
        <begin position="30"/>
        <end position="40"/>
    </location>
</feature>
<accession>A0ABR1IP04</accession>
<evidence type="ECO:0000256" key="2">
    <source>
        <dbReference type="SAM" id="MobiDB-lite"/>
    </source>
</evidence>
<feature type="compositionally biased region" description="Basic and acidic residues" evidence="2">
    <location>
        <begin position="69"/>
        <end position="80"/>
    </location>
</feature>
<protein>
    <submittedName>
        <fullName evidence="3">Uncharacterized protein</fullName>
    </submittedName>
</protein>
<dbReference type="EMBL" id="JBANRG010000118">
    <property type="protein sequence ID" value="KAK7434686.1"/>
    <property type="molecule type" value="Genomic_DNA"/>
</dbReference>
<evidence type="ECO:0000313" key="3">
    <source>
        <dbReference type="EMBL" id="KAK7434686.1"/>
    </source>
</evidence>
<reference evidence="3 4" key="1">
    <citation type="submission" date="2024-01" db="EMBL/GenBank/DDBJ databases">
        <title>A draft genome for the cacao thread blight pathogen Marasmiellus scandens.</title>
        <authorList>
            <person name="Baruah I.K."/>
            <person name="Leung J."/>
            <person name="Bukari Y."/>
            <person name="Amoako-Attah I."/>
            <person name="Meinhardt L.W."/>
            <person name="Bailey B.A."/>
            <person name="Cohen S.P."/>
        </authorList>
    </citation>
    <scope>NUCLEOTIDE SEQUENCE [LARGE SCALE GENOMIC DNA]</scope>
    <source>
        <strain evidence="3 4">GH-19</strain>
    </source>
</reference>
<feature type="region of interest" description="Disordered" evidence="2">
    <location>
        <begin position="19"/>
        <end position="80"/>
    </location>
</feature>